<evidence type="ECO:0000256" key="5">
    <source>
        <dbReference type="ARBA" id="ARBA00023157"/>
    </source>
</evidence>
<name>A0A4Y7T2T4_COPMI</name>
<dbReference type="InterPro" id="IPR001338">
    <property type="entry name" value="Class_I_Hydrophobin"/>
</dbReference>
<gene>
    <name evidence="6" type="ORF">FA13DRAFT_1794423</name>
</gene>
<keyword evidence="7" id="KW-1185">Reference proteome</keyword>
<proteinExistence type="inferred from homology"/>
<keyword evidence="3" id="KW-0134">Cell wall</keyword>
<protein>
    <recommendedName>
        <fullName evidence="8">Hydrophobin</fullName>
    </recommendedName>
</protein>
<comment type="caution">
    <text evidence="6">The sequence shown here is derived from an EMBL/GenBank/DDBJ whole genome shotgun (WGS) entry which is preliminary data.</text>
</comment>
<dbReference type="GO" id="GO:0005199">
    <property type="term" value="F:structural constituent of cell wall"/>
    <property type="evidence" value="ECO:0007669"/>
    <property type="project" value="InterPro"/>
</dbReference>
<evidence type="ECO:0000256" key="3">
    <source>
        <dbReference type="ARBA" id="ARBA00022512"/>
    </source>
</evidence>
<evidence type="ECO:0008006" key="8">
    <source>
        <dbReference type="Google" id="ProtNLM"/>
    </source>
</evidence>
<comment type="similarity">
    <text evidence="2">Belongs to the fungal hydrophobin family.</text>
</comment>
<evidence type="ECO:0000313" key="7">
    <source>
        <dbReference type="Proteomes" id="UP000298030"/>
    </source>
</evidence>
<sequence length="297" mass="31924">MGCPPRRFALDEKAVHLASEREIFTDHFRSMFLLCPKLADLDTELSPSEIMCLRRGSGPRAPADMLILIQLKAATLRTGIGDREPQVVLHSVLMGTARSRNHEVDSDPLAVFLQEVRTLRGYGDGDLDGLEAVAPLFFDLGSKLMRSSQVFRSLTQPTTLVPPSLPTNLSRCSLVSSPLPPLPLLFVFAAAAPGPQAAAQCNGGTIQCCNQAQEIENVDKTTSLLMQLIGIDVHGLTGMVGSNCSPLSVLGDWRQQLHVPSRSAARITTTTALSLLAALPSMSPPELLAIAWPSARP</sequence>
<evidence type="ECO:0000256" key="2">
    <source>
        <dbReference type="ARBA" id="ARBA00010446"/>
    </source>
</evidence>
<evidence type="ECO:0000256" key="4">
    <source>
        <dbReference type="ARBA" id="ARBA00022525"/>
    </source>
</evidence>
<dbReference type="CDD" id="cd23507">
    <property type="entry name" value="hydrophobin_I"/>
    <property type="match status" value="1"/>
</dbReference>
<accession>A0A4Y7T2T4</accession>
<evidence type="ECO:0000313" key="6">
    <source>
        <dbReference type="EMBL" id="TEB27932.1"/>
    </source>
</evidence>
<dbReference type="Pfam" id="PF01185">
    <property type="entry name" value="Hydrophobin"/>
    <property type="match status" value="1"/>
</dbReference>
<dbReference type="Proteomes" id="UP000298030">
    <property type="component" value="Unassembled WGS sequence"/>
</dbReference>
<dbReference type="GO" id="GO:0009277">
    <property type="term" value="C:fungal-type cell wall"/>
    <property type="evidence" value="ECO:0007669"/>
    <property type="project" value="InterPro"/>
</dbReference>
<keyword evidence="4" id="KW-0964">Secreted</keyword>
<organism evidence="6 7">
    <name type="scientific">Coprinellus micaceus</name>
    <name type="common">Glistening ink-cap mushroom</name>
    <name type="synonym">Coprinus micaceus</name>
    <dbReference type="NCBI Taxonomy" id="71717"/>
    <lineage>
        <taxon>Eukaryota</taxon>
        <taxon>Fungi</taxon>
        <taxon>Dikarya</taxon>
        <taxon>Basidiomycota</taxon>
        <taxon>Agaricomycotina</taxon>
        <taxon>Agaricomycetes</taxon>
        <taxon>Agaricomycetidae</taxon>
        <taxon>Agaricales</taxon>
        <taxon>Agaricineae</taxon>
        <taxon>Psathyrellaceae</taxon>
        <taxon>Coprinellus</taxon>
    </lineage>
</organism>
<comment type="subcellular location">
    <subcellularLocation>
        <location evidence="1">Secreted</location>
        <location evidence="1">Cell wall</location>
    </subcellularLocation>
</comment>
<dbReference type="SMART" id="SM00075">
    <property type="entry name" value="HYDRO"/>
    <property type="match status" value="1"/>
</dbReference>
<keyword evidence="5" id="KW-1015">Disulfide bond</keyword>
<dbReference type="AlphaFoldDB" id="A0A4Y7T2T4"/>
<reference evidence="6 7" key="1">
    <citation type="journal article" date="2019" name="Nat. Ecol. Evol.">
        <title>Megaphylogeny resolves global patterns of mushroom evolution.</title>
        <authorList>
            <person name="Varga T."/>
            <person name="Krizsan K."/>
            <person name="Foldi C."/>
            <person name="Dima B."/>
            <person name="Sanchez-Garcia M."/>
            <person name="Sanchez-Ramirez S."/>
            <person name="Szollosi G.J."/>
            <person name="Szarkandi J.G."/>
            <person name="Papp V."/>
            <person name="Albert L."/>
            <person name="Andreopoulos W."/>
            <person name="Angelini C."/>
            <person name="Antonin V."/>
            <person name="Barry K.W."/>
            <person name="Bougher N.L."/>
            <person name="Buchanan P."/>
            <person name="Buyck B."/>
            <person name="Bense V."/>
            <person name="Catcheside P."/>
            <person name="Chovatia M."/>
            <person name="Cooper J."/>
            <person name="Damon W."/>
            <person name="Desjardin D."/>
            <person name="Finy P."/>
            <person name="Geml J."/>
            <person name="Haridas S."/>
            <person name="Hughes K."/>
            <person name="Justo A."/>
            <person name="Karasinski D."/>
            <person name="Kautmanova I."/>
            <person name="Kiss B."/>
            <person name="Kocsube S."/>
            <person name="Kotiranta H."/>
            <person name="LaButti K.M."/>
            <person name="Lechner B.E."/>
            <person name="Liimatainen K."/>
            <person name="Lipzen A."/>
            <person name="Lukacs Z."/>
            <person name="Mihaltcheva S."/>
            <person name="Morgado L.N."/>
            <person name="Niskanen T."/>
            <person name="Noordeloos M.E."/>
            <person name="Ohm R.A."/>
            <person name="Ortiz-Santana B."/>
            <person name="Ovrebo C."/>
            <person name="Racz N."/>
            <person name="Riley R."/>
            <person name="Savchenko A."/>
            <person name="Shiryaev A."/>
            <person name="Soop K."/>
            <person name="Spirin V."/>
            <person name="Szebenyi C."/>
            <person name="Tomsovsky M."/>
            <person name="Tulloss R.E."/>
            <person name="Uehling J."/>
            <person name="Grigoriev I.V."/>
            <person name="Vagvolgyi C."/>
            <person name="Papp T."/>
            <person name="Martin F.M."/>
            <person name="Miettinen O."/>
            <person name="Hibbett D.S."/>
            <person name="Nagy L.G."/>
        </authorList>
    </citation>
    <scope>NUCLEOTIDE SEQUENCE [LARGE SCALE GENOMIC DNA]</scope>
    <source>
        <strain evidence="6 7">FP101781</strain>
    </source>
</reference>
<dbReference type="EMBL" id="QPFP01000036">
    <property type="protein sequence ID" value="TEB27932.1"/>
    <property type="molecule type" value="Genomic_DNA"/>
</dbReference>
<evidence type="ECO:0000256" key="1">
    <source>
        <dbReference type="ARBA" id="ARBA00004191"/>
    </source>
</evidence>